<organism evidence="3 4">
    <name type="scientific">Brachybacterium endophyticum</name>
    <dbReference type="NCBI Taxonomy" id="2182385"/>
    <lineage>
        <taxon>Bacteria</taxon>
        <taxon>Bacillati</taxon>
        <taxon>Actinomycetota</taxon>
        <taxon>Actinomycetes</taxon>
        <taxon>Micrococcales</taxon>
        <taxon>Dermabacteraceae</taxon>
        <taxon>Brachybacterium</taxon>
    </lineage>
</organism>
<name>A0A2U2RNG4_9MICO</name>
<dbReference type="PRINTS" id="PR00368">
    <property type="entry name" value="FADPNR"/>
</dbReference>
<keyword evidence="1" id="KW-0560">Oxidoreductase</keyword>
<dbReference type="InterPro" id="IPR050982">
    <property type="entry name" value="Auxin_biosynth/cation_transpt"/>
</dbReference>
<protein>
    <submittedName>
        <fullName evidence="3">FAD-dependent oxidoreductase</fullName>
    </submittedName>
</protein>
<evidence type="ECO:0000256" key="1">
    <source>
        <dbReference type="ARBA" id="ARBA00023002"/>
    </source>
</evidence>
<gene>
    <name evidence="3" type="ORF">DEO23_01860</name>
</gene>
<dbReference type="Proteomes" id="UP000245590">
    <property type="component" value="Unassembled WGS sequence"/>
</dbReference>
<evidence type="ECO:0000313" key="4">
    <source>
        <dbReference type="Proteomes" id="UP000245590"/>
    </source>
</evidence>
<dbReference type="Gene3D" id="3.50.50.60">
    <property type="entry name" value="FAD/NAD(P)-binding domain"/>
    <property type="match status" value="2"/>
</dbReference>
<proteinExistence type="predicted"/>
<comment type="caution">
    <text evidence="3">The sequence shown here is derived from an EMBL/GenBank/DDBJ whole genome shotgun (WGS) entry which is preliminary data.</text>
</comment>
<dbReference type="SUPFAM" id="SSF51905">
    <property type="entry name" value="FAD/NAD(P)-binding domain"/>
    <property type="match status" value="1"/>
</dbReference>
<dbReference type="PANTHER" id="PTHR43539">
    <property type="entry name" value="FLAVIN-BINDING MONOOXYGENASE-LIKE PROTEIN (AFU_ORTHOLOGUE AFUA_4G09220)"/>
    <property type="match status" value="1"/>
</dbReference>
<dbReference type="GO" id="GO:0004497">
    <property type="term" value="F:monooxygenase activity"/>
    <property type="evidence" value="ECO:0007669"/>
    <property type="project" value="TreeGrafter"/>
</dbReference>
<dbReference type="AlphaFoldDB" id="A0A2U2RNG4"/>
<evidence type="ECO:0000256" key="2">
    <source>
        <dbReference type="SAM" id="MobiDB-lite"/>
    </source>
</evidence>
<dbReference type="OrthoDB" id="9808049at2"/>
<feature type="region of interest" description="Disordered" evidence="2">
    <location>
        <begin position="432"/>
        <end position="458"/>
    </location>
</feature>
<dbReference type="GO" id="GO:0050660">
    <property type="term" value="F:flavin adenine dinucleotide binding"/>
    <property type="evidence" value="ECO:0007669"/>
    <property type="project" value="TreeGrafter"/>
</dbReference>
<dbReference type="EMBL" id="QFKX01000001">
    <property type="protein sequence ID" value="PWH07410.1"/>
    <property type="molecule type" value="Genomic_DNA"/>
</dbReference>
<dbReference type="RefSeq" id="WP_109274295.1">
    <property type="nucleotide sequence ID" value="NZ_QFKX01000001.1"/>
</dbReference>
<accession>A0A2U2RNG4</accession>
<dbReference type="Pfam" id="PF13738">
    <property type="entry name" value="Pyr_redox_3"/>
    <property type="match status" value="1"/>
</dbReference>
<evidence type="ECO:0000313" key="3">
    <source>
        <dbReference type="EMBL" id="PWH07410.1"/>
    </source>
</evidence>
<dbReference type="PANTHER" id="PTHR43539:SF78">
    <property type="entry name" value="FLAVIN-CONTAINING MONOOXYGENASE"/>
    <property type="match status" value="1"/>
</dbReference>
<keyword evidence="4" id="KW-1185">Reference proteome</keyword>
<dbReference type="InterPro" id="IPR036188">
    <property type="entry name" value="FAD/NAD-bd_sf"/>
</dbReference>
<sequence>MPIPPAPATGSVDSPGPAASAESTEVVIVGAGQSGIAASAHLTRLGIPHIVLEKADVADRWRHGRWDSLVANGPAWHDRFPDMEIPGVGPDEFATKDQMADYFGAFARSFGAPVRTGVEVRSVTRRESAPGFLVETNQGTITAGNVIAATGPFQVPVTPRIISEDLVPHQIHSAAYRNPEQLPEGGVLVVGAGSSGAQIAEELRASGRQVHLSVGPHDRPPRSYRGRDFVWWLGVLGKWDATAPDSDHVTIAVSGARGGHTVDFRELAAAGITLVGRTEAPQDGTIRFADDLQRNIAAGDANLLELLEEADAYVEANGLDLPEEPEAHHLGPLPASVSDPVRSIDPHEAGITTIIWATGYAQDFTWLQVDAFDAAGRPAHLRGVSTEAGIYFLGLPWLSRRGSSFIWGTWHDAMHVVDHIDTRRRYAQYAPAPQTLSSTSTSPTPSAPAQHLLEESIR</sequence>
<reference evidence="3 4" key="1">
    <citation type="submission" date="2018-05" db="EMBL/GenBank/DDBJ databases">
        <title>Brachybacterium sp. M1HQ-2T, whole genome shotgun sequence.</title>
        <authorList>
            <person name="Tuo L."/>
        </authorList>
    </citation>
    <scope>NUCLEOTIDE SEQUENCE [LARGE SCALE GENOMIC DNA]</scope>
    <source>
        <strain evidence="3 4">M1HQ-2</strain>
    </source>
</reference>
<feature type="compositionally biased region" description="Low complexity" evidence="2">
    <location>
        <begin position="432"/>
        <end position="449"/>
    </location>
</feature>
<dbReference type="PRINTS" id="PR00411">
    <property type="entry name" value="PNDRDTASEI"/>
</dbReference>